<dbReference type="Gene3D" id="1.10.10.10">
    <property type="entry name" value="Winged helix-like DNA-binding domain superfamily/Winged helix DNA-binding domain"/>
    <property type="match status" value="1"/>
</dbReference>
<dbReference type="InterPro" id="IPR011991">
    <property type="entry name" value="ArsR-like_HTH"/>
</dbReference>
<keyword evidence="1" id="KW-0238">DNA-binding</keyword>
<dbReference type="Gene3D" id="3.30.565.60">
    <property type="match status" value="1"/>
</dbReference>
<evidence type="ECO:0000259" key="2">
    <source>
        <dbReference type="Pfam" id="PF04326"/>
    </source>
</evidence>
<dbReference type="PANTHER" id="PTHR30595:SF6">
    <property type="entry name" value="SCHLAFEN ALBA-2 DOMAIN-CONTAINING PROTEIN"/>
    <property type="match status" value="1"/>
</dbReference>
<dbReference type="Proteomes" id="UP000033530">
    <property type="component" value="Unassembled WGS sequence"/>
</dbReference>
<dbReference type="GO" id="GO:0003677">
    <property type="term" value="F:DNA binding"/>
    <property type="evidence" value="ECO:0007669"/>
    <property type="project" value="UniProtKB-KW"/>
</dbReference>
<gene>
    <name evidence="3" type="ORF">VV61_05330</name>
</gene>
<feature type="domain" description="Schlafen AlbA-2" evidence="2">
    <location>
        <begin position="2"/>
        <end position="126"/>
    </location>
</feature>
<protein>
    <recommendedName>
        <fullName evidence="2">Schlafen AlbA-2 domain-containing protein</fullName>
    </recommendedName>
</protein>
<name>A0AAJ0NH14_STACA</name>
<dbReference type="Gene3D" id="3.30.950.30">
    <property type="entry name" value="Schlafen, AAA domain"/>
    <property type="match status" value="1"/>
</dbReference>
<dbReference type="EMBL" id="LAIU01000003">
    <property type="protein sequence ID" value="KKB25528.1"/>
    <property type="molecule type" value="Genomic_DNA"/>
</dbReference>
<sequence>MESENIEYKAKIPDNPDNLKGEIVSFLNSISGGKIYIGLDDDGKPVDFENEEIKLETFKEWEQRISNWITDAFEPQVRDLMNFSIENKATVIDIRSGNDKPYRYKSRKAGPFDNIYIRSGSTKRKASKDEITRMLKRKNADTFDRGKVAYENLSFHYAKNTFEKLERDFDEISLGFKRNDKDSYNYAALILSDDNPNIAKFAVYNGLDVLEFKDKKEFEGSVAKQIDQTLEAISIRNSKKAIINANGQREELLSYPEEAIREGVVNAFVHRDYTLSSDVKIEIYDDRLTITSPGSLPDGLTIEDIRKGANAKRNPILIKALDKMNYIENYGTGIRRILSKYKDFSMQPEFEATDNQFIITLYNKDYVVNYLELSDSQKNILKYLSDGKEASRQEIQDALGLKKSHTSEMLSKLKKENLITSVGSGKGVKYISK</sequence>
<reference evidence="3 4" key="1">
    <citation type="submission" date="2015-03" db="EMBL/GenBank/DDBJ databases">
        <title>Draft Genome Sequence of S. carnosus subsp. utilis LTH 7013, Isolated from South Tirolean Ham.</title>
        <authorList>
            <person name="Mueller A."/>
            <person name="Huptas C."/>
            <person name="Wenning M."/>
            <person name="Weiss A."/>
            <person name="Schmidt H."/>
        </authorList>
    </citation>
    <scope>NUCLEOTIDE SEQUENCE [LARGE SCALE GENOMIC DNA]</scope>
    <source>
        <strain evidence="3 4">LTH7013</strain>
    </source>
</reference>
<dbReference type="InterPro" id="IPR007421">
    <property type="entry name" value="Schlafen_AlbA_2_dom"/>
</dbReference>
<dbReference type="Pfam" id="PF13749">
    <property type="entry name" value="HATPase_c_4"/>
    <property type="match status" value="1"/>
</dbReference>
<evidence type="ECO:0000313" key="3">
    <source>
        <dbReference type="EMBL" id="KKB25528.1"/>
    </source>
</evidence>
<evidence type="ECO:0000313" key="4">
    <source>
        <dbReference type="Proteomes" id="UP000033530"/>
    </source>
</evidence>
<dbReference type="SUPFAM" id="SSF46785">
    <property type="entry name" value="Winged helix' DNA-binding domain"/>
    <property type="match status" value="1"/>
</dbReference>
<dbReference type="InterPro" id="IPR036390">
    <property type="entry name" value="WH_DNA-bd_sf"/>
</dbReference>
<dbReference type="PANTHER" id="PTHR30595">
    <property type="entry name" value="GLPR-RELATED TRANSCRIPTIONAL REPRESSOR"/>
    <property type="match status" value="1"/>
</dbReference>
<dbReference type="InterPro" id="IPR038461">
    <property type="entry name" value="Schlafen_AlbA_2_dom_sf"/>
</dbReference>
<dbReference type="RefSeq" id="WP_046099765.1">
    <property type="nucleotide sequence ID" value="NZ_BKAP01000038.1"/>
</dbReference>
<comment type="caution">
    <text evidence="3">The sequence shown here is derived from an EMBL/GenBank/DDBJ whole genome shotgun (WGS) entry which is preliminary data.</text>
</comment>
<accession>A0AAJ0NH14</accession>
<organism evidence="3 4">
    <name type="scientific">Staphylococcus carnosus</name>
    <dbReference type="NCBI Taxonomy" id="1281"/>
    <lineage>
        <taxon>Bacteria</taxon>
        <taxon>Bacillati</taxon>
        <taxon>Bacillota</taxon>
        <taxon>Bacilli</taxon>
        <taxon>Bacillales</taxon>
        <taxon>Staphylococcaceae</taxon>
        <taxon>Staphylococcus</taxon>
    </lineage>
</organism>
<dbReference type="InterPro" id="IPR036388">
    <property type="entry name" value="WH-like_DNA-bd_sf"/>
</dbReference>
<dbReference type="Pfam" id="PF04326">
    <property type="entry name" value="SLFN_AlbA_2"/>
    <property type="match status" value="1"/>
</dbReference>
<dbReference type="AlphaFoldDB" id="A0AAJ0NH14"/>
<evidence type="ECO:0000256" key="1">
    <source>
        <dbReference type="ARBA" id="ARBA00023125"/>
    </source>
</evidence>
<proteinExistence type="predicted"/>
<dbReference type="InterPro" id="IPR038475">
    <property type="entry name" value="RecG_C_sf"/>
</dbReference>
<dbReference type="CDD" id="cd00090">
    <property type="entry name" value="HTH_ARSR"/>
    <property type="match status" value="1"/>
</dbReference>